<comment type="caution">
    <text evidence="2">The sequence shown here is derived from an EMBL/GenBank/DDBJ whole genome shotgun (WGS) entry which is preliminary data.</text>
</comment>
<feature type="signal peptide" evidence="1">
    <location>
        <begin position="1"/>
        <end position="20"/>
    </location>
</feature>
<keyword evidence="1" id="KW-0732">Signal</keyword>
<accession>A0A3S5CJR5</accession>
<evidence type="ECO:0000313" key="3">
    <source>
        <dbReference type="Proteomes" id="UP000784294"/>
    </source>
</evidence>
<dbReference type="EMBL" id="CAAALY010085135">
    <property type="protein sequence ID" value="VEL27129.1"/>
    <property type="molecule type" value="Genomic_DNA"/>
</dbReference>
<gene>
    <name evidence="2" type="ORF">PXEA_LOCUS20569</name>
</gene>
<keyword evidence="3" id="KW-1185">Reference proteome</keyword>
<sequence>MYYASIMVFILMLHSYPSWGIGRHHRVPLSTFPVLPGNQVETSQPPDTKGDQETGVVVSPLGSAVDRLRRWAANQAGSALASTAGRSGGGFRALLRRQTGFMGASRLGLYVRPSPETVTPASRNLSRPVLPLGSRASVLVQRVGNSFGLPGQTSGQQSLDAPDNEKENTIVPAVAACQPLPPALWFRAGRSAATTPTSSGPMEDLPPLPPPVMAHSLSGRLTGMCRNCSTDDLEYKASFLLIKIISYNVMYFIYLHYL</sequence>
<evidence type="ECO:0000313" key="2">
    <source>
        <dbReference type="EMBL" id="VEL27129.1"/>
    </source>
</evidence>
<protein>
    <submittedName>
        <fullName evidence="2">Uncharacterized protein</fullName>
    </submittedName>
</protein>
<proteinExistence type="predicted"/>
<dbReference type="Proteomes" id="UP000784294">
    <property type="component" value="Unassembled WGS sequence"/>
</dbReference>
<evidence type="ECO:0000256" key="1">
    <source>
        <dbReference type="SAM" id="SignalP"/>
    </source>
</evidence>
<name>A0A3S5CJR5_9PLAT</name>
<organism evidence="2 3">
    <name type="scientific">Protopolystoma xenopodis</name>
    <dbReference type="NCBI Taxonomy" id="117903"/>
    <lineage>
        <taxon>Eukaryota</taxon>
        <taxon>Metazoa</taxon>
        <taxon>Spiralia</taxon>
        <taxon>Lophotrochozoa</taxon>
        <taxon>Platyhelminthes</taxon>
        <taxon>Monogenea</taxon>
        <taxon>Polyopisthocotylea</taxon>
        <taxon>Polystomatidea</taxon>
        <taxon>Polystomatidae</taxon>
        <taxon>Protopolystoma</taxon>
    </lineage>
</organism>
<dbReference type="AlphaFoldDB" id="A0A3S5CJR5"/>
<feature type="chain" id="PRO_5018578699" evidence="1">
    <location>
        <begin position="21"/>
        <end position="258"/>
    </location>
</feature>
<reference evidence="2" key="1">
    <citation type="submission" date="2018-11" db="EMBL/GenBank/DDBJ databases">
        <authorList>
            <consortium name="Pathogen Informatics"/>
        </authorList>
    </citation>
    <scope>NUCLEOTIDE SEQUENCE</scope>
</reference>